<dbReference type="InterPro" id="IPR036140">
    <property type="entry name" value="PFN_sf"/>
</dbReference>
<dbReference type="PANTHER" id="PTHR11604">
    <property type="entry name" value="PROFILIN"/>
    <property type="match status" value="1"/>
</dbReference>
<dbReference type="RefSeq" id="XP_056575553.1">
    <property type="nucleotide sequence ID" value="XM_056726981.1"/>
</dbReference>
<name>A0A9W9RGW7_9EURO</name>
<dbReference type="Proteomes" id="UP001147752">
    <property type="component" value="Unassembled WGS sequence"/>
</dbReference>
<evidence type="ECO:0000256" key="3">
    <source>
        <dbReference type="ARBA" id="ARBA00022490"/>
    </source>
</evidence>
<dbReference type="GO" id="GO:0005856">
    <property type="term" value="C:cytoskeleton"/>
    <property type="evidence" value="ECO:0007669"/>
    <property type="project" value="UniProtKB-SubCell"/>
</dbReference>
<dbReference type="InterPro" id="IPR027310">
    <property type="entry name" value="Profilin_CS"/>
</dbReference>
<dbReference type="EMBL" id="JAPZBT010000004">
    <property type="protein sequence ID" value="KAJ5360067.1"/>
    <property type="molecule type" value="Genomic_DNA"/>
</dbReference>
<reference evidence="7" key="1">
    <citation type="submission" date="2022-12" db="EMBL/GenBank/DDBJ databases">
        <authorList>
            <person name="Petersen C."/>
        </authorList>
    </citation>
    <scope>NUCLEOTIDE SEQUENCE</scope>
    <source>
        <strain evidence="7">IBT 3081</strain>
    </source>
</reference>
<comment type="caution">
    <text evidence="7">The sequence shown here is derived from an EMBL/GenBank/DDBJ whole genome shotgun (WGS) entry which is preliminary data.</text>
</comment>
<comment type="similarity">
    <text evidence="2 6">Belongs to the profilin family.</text>
</comment>
<keyword evidence="8" id="KW-1185">Reference proteome</keyword>
<dbReference type="SUPFAM" id="SSF55770">
    <property type="entry name" value="Profilin (actin-binding protein)"/>
    <property type="match status" value="1"/>
</dbReference>
<dbReference type="OrthoDB" id="421374at2759"/>
<organism evidence="7 8">
    <name type="scientific">Penicillium concentricum</name>
    <dbReference type="NCBI Taxonomy" id="293559"/>
    <lineage>
        <taxon>Eukaryota</taxon>
        <taxon>Fungi</taxon>
        <taxon>Dikarya</taxon>
        <taxon>Ascomycota</taxon>
        <taxon>Pezizomycotina</taxon>
        <taxon>Eurotiomycetes</taxon>
        <taxon>Eurotiomycetidae</taxon>
        <taxon>Eurotiales</taxon>
        <taxon>Aspergillaceae</taxon>
        <taxon>Penicillium</taxon>
    </lineage>
</organism>
<gene>
    <name evidence="7" type="ORF">N7517_009258</name>
</gene>
<dbReference type="GeneID" id="81466164"/>
<dbReference type="GO" id="GO:0005938">
    <property type="term" value="C:cell cortex"/>
    <property type="evidence" value="ECO:0007669"/>
    <property type="project" value="TreeGrafter"/>
</dbReference>
<evidence type="ECO:0000256" key="4">
    <source>
        <dbReference type="ARBA" id="ARBA00023203"/>
    </source>
</evidence>
<comment type="subcellular location">
    <subcellularLocation>
        <location evidence="1">Cytoplasm</location>
        <location evidence="1">Cytoskeleton</location>
    </subcellularLocation>
</comment>
<evidence type="ECO:0000256" key="6">
    <source>
        <dbReference type="RuleBase" id="RU003909"/>
    </source>
</evidence>
<evidence type="ECO:0000313" key="8">
    <source>
        <dbReference type="Proteomes" id="UP001147752"/>
    </source>
</evidence>
<evidence type="ECO:0000256" key="5">
    <source>
        <dbReference type="ARBA" id="ARBA00023212"/>
    </source>
</evidence>
<keyword evidence="3" id="KW-0963">Cytoplasm</keyword>
<evidence type="ECO:0000256" key="2">
    <source>
        <dbReference type="ARBA" id="ARBA00010058"/>
    </source>
</evidence>
<evidence type="ECO:0000256" key="1">
    <source>
        <dbReference type="ARBA" id="ARBA00004245"/>
    </source>
</evidence>
<dbReference type="GO" id="GO:0003785">
    <property type="term" value="F:actin monomer binding"/>
    <property type="evidence" value="ECO:0007669"/>
    <property type="project" value="TreeGrafter"/>
</dbReference>
<dbReference type="SMART" id="SM00392">
    <property type="entry name" value="PROF"/>
    <property type="match status" value="1"/>
</dbReference>
<keyword evidence="4 6" id="KW-0009">Actin-binding</keyword>
<dbReference type="InterPro" id="IPR048278">
    <property type="entry name" value="PFN"/>
</dbReference>
<dbReference type="CDD" id="cd00148">
    <property type="entry name" value="PROF"/>
    <property type="match status" value="1"/>
</dbReference>
<proteinExistence type="inferred from homology"/>
<dbReference type="PROSITE" id="PS00414">
    <property type="entry name" value="PROFILIN"/>
    <property type="match status" value="1"/>
</dbReference>
<evidence type="ECO:0000313" key="7">
    <source>
        <dbReference type="EMBL" id="KAJ5360067.1"/>
    </source>
</evidence>
<accession>A0A9W9RGW7</accession>
<dbReference type="Gene3D" id="3.30.450.30">
    <property type="entry name" value="Dynein light chain 2a, cytoplasmic"/>
    <property type="match status" value="1"/>
</dbReference>
<reference evidence="7" key="2">
    <citation type="journal article" date="2023" name="IMA Fungus">
        <title>Comparative genomic study of the Penicillium genus elucidates a diverse pangenome and 15 lateral gene transfer events.</title>
        <authorList>
            <person name="Petersen C."/>
            <person name="Sorensen T."/>
            <person name="Nielsen M.R."/>
            <person name="Sondergaard T.E."/>
            <person name="Sorensen J.L."/>
            <person name="Fitzpatrick D.A."/>
            <person name="Frisvad J.C."/>
            <person name="Nielsen K.L."/>
        </authorList>
    </citation>
    <scope>NUCLEOTIDE SEQUENCE</scope>
    <source>
        <strain evidence="7">IBT 3081</strain>
    </source>
</reference>
<dbReference type="AlphaFoldDB" id="A0A9W9RGW7"/>
<dbReference type="PANTHER" id="PTHR11604:SF0">
    <property type="entry name" value="PROFILIN"/>
    <property type="match status" value="1"/>
</dbReference>
<keyword evidence="5" id="KW-0206">Cytoskeleton</keyword>
<protein>
    <recommendedName>
        <fullName evidence="6">Profilin</fullName>
    </recommendedName>
</protein>
<dbReference type="Pfam" id="PF00235">
    <property type="entry name" value="Profilin"/>
    <property type="match status" value="1"/>
</dbReference>
<sequence length="109" mass="12159">MSWQGYVDQTLIGSGKIDKAAVEQNQVQALIKGYIDPRFLSEGFYIEEHRYLAIKVDDRSIYGRSGKQGVIVAKTNEAIVIAHYSETVQPEEATNVTESLVNYLISAGY</sequence>
<dbReference type="InterPro" id="IPR005455">
    <property type="entry name" value="PFN_euk"/>
</dbReference>